<reference evidence="2 3" key="1">
    <citation type="submission" date="2018-08" db="EMBL/GenBank/DDBJ databases">
        <title>Hydrogenophaga sp. LA-38 isolated from sludge.</title>
        <authorList>
            <person name="Im W.-T."/>
        </authorList>
    </citation>
    <scope>NUCLEOTIDE SEQUENCE [LARGE SCALE GENOMIC DNA]</scope>
    <source>
        <strain evidence="2 3">LA-38</strain>
    </source>
</reference>
<dbReference type="SUPFAM" id="SSF53474">
    <property type="entry name" value="alpha/beta-Hydrolases"/>
    <property type="match status" value="1"/>
</dbReference>
<proteinExistence type="predicted"/>
<comment type="caution">
    <text evidence="2">The sequence shown here is derived from an EMBL/GenBank/DDBJ whole genome shotgun (WGS) entry which is preliminary data.</text>
</comment>
<dbReference type="InterPro" id="IPR029058">
    <property type="entry name" value="AB_hydrolase_fold"/>
</dbReference>
<dbReference type="AlphaFoldDB" id="A0A372EEZ8"/>
<evidence type="ECO:0000256" key="1">
    <source>
        <dbReference type="SAM" id="MobiDB-lite"/>
    </source>
</evidence>
<gene>
    <name evidence="2" type="ORF">DY262_19530</name>
</gene>
<evidence type="ECO:0008006" key="4">
    <source>
        <dbReference type="Google" id="ProtNLM"/>
    </source>
</evidence>
<dbReference type="Proteomes" id="UP000261931">
    <property type="component" value="Unassembled WGS sequence"/>
</dbReference>
<dbReference type="EMBL" id="QVLS01000014">
    <property type="protein sequence ID" value="RFP76859.1"/>
    <property type="molecule type" value="Genomic_DNA"/>
</dbReference>
<feature type="region of interest" description="Disordered" evidence="1">
    <location>
        <begin position="300"/>
        <end position="335"/>
    </location>
</feature>
<dbReference type="Gene3D" id="3.40.50.1820">
    <property type="entry name" value="alpha/beta hydrolase"/>
    <property type="match status" value="1"/>
</dbReference>
<accession>A0A372EEZ8</accession>
<sequence>MAGGAHRPALLPGWKALQAPRLAAQAEQALRGGGFGARAYLNPSTGDMVMAYRGRDLLSALPAPARQDLPELLLALSLVLGTQGVEIGTEQRRQAVAHCLAVVESAQRQGQDPGRLVFTGHGMGAALAASMAVWLERPATLFAAAPFTVVGEGLGHHDTLNHVSVHGELMGYARRAMPFAVSAQRDRVIEAGQAPVRQALALHRMDLHLALLLDERLPALMQRLPELLPALCGGSPDPAHDLIGPLIEDQLRQGAGAPSALRRFIDDVEKLPLLGAFDTQPGGRQALIALLAILHGSPAGRGARPSPWPADEAPPGPAGGTPHQRRPGVGVGEPA</sequence>
<name>A0A372EEZ8_9BURK</name>
<evidence type="ECO:0000313" key="3">
    <source>
        <dbReference type="Proteomes" id="UP000261931"/>
    </source>
</evidence>
<organism evidence="2 3">
    <name type="scientific">Hydrogenophaga borbori</name>
    <dbReference type="NCBI Taxonomy" id="2294117"/>
    <lineage>
        <taxon>Bacteria</taxon>
        <taxon>Pseudomonadati</taxon>
        <taxon>Pseudomonadota</taxon>
        <taxon>Betaproteobacteria</taxon>
        <taxon>Burkholderiales</taxon>
        <taxon>Comamonadaceae</taxon>
        <taxon>Hydrogenophaga</taxon>
    </lineage>
</organism>
<feature type="compositionally biased region" description="Pro residues" evidence="1">
    <location>
        <begin position="306"/>
        <end position="317"/>
    </location>
</feature>
<evidence type="ECO:0000313" key="2">
    <source>
        <dbReference type="EMBL" id="RFP76859.1"/>
    </source>
</evidence>
<keyword evidence="3" id="KW-1185">Reference proteome</keyword>
<protein>
    <recommendedName>
        <fullName evidence="4">Fungal lipase-like domain-containing protein</fullName>
    </recommendedName>
</protein>